<feature type="domain" description="TRF2/HOY1 PH-like" evidence="1">
    <location>
        <begin position="105"/>
        <end position="224"/>
    </location>
</feature>
<dbReference type="Proteomes" id="UP000825729">
    <property type="component" value="Unassembled WGS sequence"/>
</dbReference>
<organism evidence="2 3">
    <name type="scientific">Aristolochia fimbriata</name>
    <name type="common">White veined hardy Dutchman's pipe vine</name>
    <dbReference type="NCBI Taxonomy" id="158543"/>
    <lineage>
        <taxon>Eukaryota</taxon>
        <taxon>Viridiplantae</taxon>
        <taxon>Streptophyta</taxon>
        <taxon>Embryophyta</taxon>
        <taxon>Tracheophyta</taxon>
        <taxon>Spermatophyta</taxon>
        <taxon>Magnoliopsida</taxon>
        <taxon>Magnoliidae</taxon>
        <taxon>Piperales</taxon>
        <taxon>Aristolochiaceae</taxon>
        <taxon>Aristolochia</taxon>
    </lineage>
</organism>
<comment type="caution">
    <text evidence="2">The sequence shown here is derived from an EMBL/GenBank/DDBJ whole genome shotgun (WGS) entry which is preliminary data.</text>
</comment>
<keyword evidence="3" id="KW-1185">Reference proteome</keyword>
<sequence length="454" mass="51880">MDQKTSFNSSKLNIVDPNSRLEIGITSEENQEIKDGSCSTTPSNKMKLTSLKLKQIVDYSAEEEQSCSNAREKTPCVRPVTVKKIQVPDASTSTTPKYKSKRASNFRLSLIKIGNWEKKASQHRDLIAKFEYARHKLVWEILDDDIKKKMKIEIKWSDILSMRAIFNHYRNDVLEVELDIPPMYFVEDDVQPKKYISWNVCNDFTGDQANLFRVHHLKLGAGRLKKHYHKLLGWDNSILSVSMRPFPSSPTPYFAHKHNETPPSSPELRPTFGFTHATQSQSQNDTESLGSQTTLVKSQEALQLQYVIEPIPPPMDKTTSPQIFIHGFYYDQSILNPEARDDRACTGTFILPVTSTPFIGSFIPHSNVEQINEDQMNQISNSENFAESTTDKAPRDHLLVPNEDAEVTSTHSKFFDELEELKVHLFSDEPSSSVQPDEERVLEDMKKMANLLKQ</sequence>
<protein>
    <recommendedName>
        <fullName evidence="1">TRF2/HOY1 PH-like domain-containing protein</fullName>
    </recommendedName>
</protein>
<proteinExistence type="predicted"/>
<dbReference type="Pfam" id="PF24818">
    <property type="entry name" value="PH_TRF2_HOY1"/>
    <property type="match status" value="1"/>
</dbReference>
<gene>
    <name evidence="2" type="ORF">H6P81_002393</name>
</gene>
<dbReference type="AlphaFoldDB" id="A0AAV7FCI1"/>
<evidence type="ECO:0000313" key="2">
    <source>
        <dbReference type="EMBL" id="KAG9457885.1"/>
    </source>
</evidence>
<dbReference type="EMBL" id="JAINDJ010000002">
    <property type="protein sequence ID" value="KAG9457885.1"/>
    <property type="molecule type" value="Genomic_DNA"/>
</dbReference>
<evidence type="ECO:0000259" key="1">
    <source>
        <dbReference type="Pfam" id="PF24818"/>
    </source>
</evidence>
<dbReference type="InterPro" id="IPR057939">
    <property type="entry name" value="TRF2_HOY1_PH"/>
</dbReference>
<dbReference type="PANTHER" id="PTHR33494">
    <property type="entry name" value="OS02G0793800 PROTEIN"/>
    <property type="match status" value="1"/>
</dbReference>
<name>A0AAV7FCI1_ARIFI</name>
<evidence type="ECO:0000313" key="3">
    <source>
        <dbReference type="Proteomes" id="UP000825729"/>
    </source>
</evidence>
<accession>A0AAV7FCI1</accession>
<reference evidence="2 3" key="1">
    <citation type="submission" date="2021-07" db="EMBL/GenBank/DDBJ databases">
        <title>The Aristolochia fimbriata genome: insights into angiosperm evolution, floral development and chemical biosynthesis.</title>
        <authorList>
            <person name="Jiao Y."/>
        </authorList>
    </citation>
    <scope>NUCLEOTIDE SEQUENCE [LARGE SCALE GENOMIC DNA]</scope>
    <source>
        <strain evidence="2">IBCAS-2021</strain>
        <tissue evidence="2">Leaf</tissue>
    </source>
</reference>
<dbReference type="PANTHER" id="PTHR33494:SF5">
    <property type="entry name" value="F10A16.6 PROTEIN"/>
    <property type="match status" value="1"/>
</dbReference>